<feature type="transmembrane region" description="Helical" evidence="3">
    <location>
        <begin position="65"/>
        <end position="82"/>
    </location>
</feature>
<dbReference type="AlphaFoldDB" id="A0A2S5IYL8"/>
<keyword evidence="3" id="KW-0472">Membrane</keyword>
<gene>
    <name evidence="5" type="ORF">C4K88_08065</name>
</gene>
<sequence>MTATRTDGSAASAAPLSDPVRYPESAPPAVRTKRAFVLLALTLVLPGSAQTVAGDRRLGRRALRTTFACWGLLLLGIVLSVVDRTLVVGVVTHRWWSLLLIGALLGIAVGWALLFLNTLRLIRLPLLDRGARPLVAGALAVLMVLTSGSLTYGAYVLGVGRSTVGSIFQSGPAFDPVDGRYNFLLMGGDAGEDRTGRRPDSISVISVDAETGATVTFSIPRNFQNAPFSEDSPLWEVYPDGYNCGDPCIINSLYTEVTQNHTDLYPDSQDPGAEAMMDAASGVLGIEVQSYVLVDMNGFEQLVDAMGGIRIDAGGWVPITAAEIPGTDPIRHYPPDGWIKPGVQTLDGYHALWYARSREFVTDYDRIARQQCVQQAMIAQLDPATLLTRFQSIAAAGTQIVETDIPQDQLAGFVDLGLKAQGQETRRLTIGPPDFGTPAENFVTYPDFDLVHARVQDMLADDARKPAAVGPVPADEPPVGPSPVGPLALERAGVVAQVPTETLDDGTGVTEDGITEEYLQELATIGDDLTLGDLLADNGECSPA</sequence>
<dbReference type="OrthoDB" id="3573673at2"/>
<dbReference type="PANTHER" id="PTHR33392:SF6">
    <property type="entry name" value="POLYISOPRENYL-TEICHOIC ACID--PEPTIDOGLYCAN TEICHOIC ACID TRANSFERASE TAGU"/>
    <property type="match status" value="1"/>
</dbReference>
<accession>A0A2S5IYL8</accession>
<dbReference type="InterPro" id="IPR004474">
    <property type="entry name" value="LytR_CpsA_psr"/>
</dbReference>
<dbReference type="Pfam" id="PF03816">
    <property type="entry name" value="LytR_cpsA_psr"/>
    <property type="match status" value="1"/>
</dbReference>
<feature type="transmembrane region" description="Helical" evidence="3">
    <location>
        <begin position="134"/>
        <end position="157"/>
    </location>
</feature>
<evidence type="ECO:0000313" key="6">
    <source>
        <dbReference type="Proteomes" id="UP000239297"/>
    </source>
</evidence>
<evidence type="ECO:0000256" key="3">
    <source>
        <dbReference type="SAM" id="Phobius"/>
    </source>
</evidence>
<evidence type="ECO:0000256" key="1">
    <source>
        <dbReference type="ARBA" id="ARBA00006068"/>
    </source>
</evidence>
<protein>
    <submittedName>
        <fullName evidence="5">Transcriptional regulator</fullName>
    </submittedName>
</protein>
<dbReference type="RefSeq" id="WP_104121113.1">
    <property type="nucleotide sequence ID" value="NZ_PRKW01000003.1"/>
</dbReference>
<comment type="similarity">
    <text evidence="1">Belongs to the LytR/CpsA/Psr (LCP) family.</text>
</comment>
<proteinExistence type="inferred from homology"/>
<feature type="region of interest" description="Disordered" evidence="2">
    <location>
        <begin position="1"/>
        <end position="25"/>
    </location>
</feature>
<keyword evidence="3" id="KW-1133">Transmembrane helix</keyword>
<keyword evidence="3" id="KW-0812">Transmembrane</keyword>
<dbReference type="EMBL" id="PRKW01000003">
    <property type="protein sequence ID" value="PPB49627.1"/>
    <property type="molecule type" value="Genomic_DNA"/>
</dbReference>
<reference evidence="5 6" key="1">
    <citation type="journal article" date="2014" name="Int. J. Syst. Evol. Microbiol.">
        <title>Arthrobacter pityocampae sp. nov., isolated from Thaumetopoea pityocampa (Lep., Thaumetopoeidae).</title>
        <authorList>
            <person name="Ince I.A."/>
            <person name="Demirbag Z."/>
            <person name="Kati H."/>
        </authorList>
    </citation>
    <scope>NUCLEOTIDE SEQUENCE [LARGE SCALE GENOMIC DNA]</scope>
    <source>
        <strain evidence="5 6">Tp2</strain>
    </source>
</reference>
<dbReference type="NCBIfam" id="TIGR00350">
    <property type="entry name" value="lytR_cpsA_psr"/>
    <property type="match status" value="1"/>
</dbReference>
<evidence type="ECO:0000313" key="5">
    <source>
        <dbReference type="EMBL" id="PPB49627.1"/>
    </source>
</evidence>
<dbReference type="Gene3D" id="3.40.630.190">
    <property type="entry name" value="LCP protein"/>
    <property type="match status" value="1"/>
</dbReference>
<feature type="domain" description="Cell envelope-related transcriptional attenuator" evidence="4">
    <location>
        <begin position="198"/>
        <end position="381"/>
    </location>
</feature>
<dbReference type="Proteomes" id="UP000239297">
    <property type="component" value="Unassembled WGS sequence"/>
</dbReference>
<dbReference type="PANTHER" id="PTHR33392">
    <property type="entry name" value="POLYISOPRENYL-TEICHOIC ACID--PEPTIDOGLYCAN TEICHOIC ACID TRANSFERASE TAGU"/>
    <property type="match status" value="1"/>
</dbReference>
<comment type="caution">
    <text evidence="5">The sequence shown here is derived from an EMBL/GenBank/DDBJ whole genome shotgun (WGS) entry which is preliminary data.</text>
</comment>
<dbReference type="InterPro" id="IPR050922">
    <property type="entry name" value="LytR/CpsA/Psr_CW_biosynth"/>
</dbReference>
<feature type="transmembrane region" description="Helical" evidence="3">
    <location>
        <begin position="94"/>
        <end position="122"/>
    </location>
</feature>
<keyword evidence="6" id="KW-1185">Reference proteome</keyword>
<name>A0A2S5IYL8_9MICC</name>
<evidence type="ECO:0000259" key="4">
    <source>
        <dbReference type="Pfam" id="PF03816"/>
    </source>
</evidence>
<evidence type="ECO:0000256" key="2">
    <source>
        <dbReference type="SAM" id="MobiDB-lite"/>
    </source>
</evidence>
<organism evidence="5 6">
    <name type="scientific">Arthrobacter pityocampae</name>
    <dbReference type="NCBI Taxonomy" id="547334"/>
    <lineage>
        <taxon>Bacteria</taxon>
        <taxon>Bacillati</taxon>
        <taxon>Actinomycetota</taxon>
        <taxon>Actinomycetes</taxon>
        <taxon>Micrococcales</taxon>
        <taxon>Micrococcaceae</taxon>
        <taxon>Arthrobacter</taxon>
    </lineage>
</organism>